<evidence type="ECO:0000313" key="7">
    <source>
        <dbReference type="EMBL" id="MBD5778910.1"/>
    </source>
</evidence>
<dbReference type="GO" id="GO:0005507">
    <property type="term" value="F:copper ion binding"/>
    <property type="evidence" value="ECO:0007669"/>
    <property type="project" value="InterPro"/>
</dbReference>
<dbReference type="PROSITE" id="PS00196">
    <property type="entry name" value="COPPER_BLUE"/>
    <property type="match status" value="1"/>
</dbReference>
<feature type="signal peptide" evidence="5">
    <location>
        <begin position="1"/>
        <end position="23"/>
    </location>
</feature>
<keyword evidence="2" id="KW-0479">Metal-binding</keyword>
<dbReference type="Proteomes" id="UP000622317">
    <property type="component" value="Unassembled WGS sequence"/>
</dbReference>
<reference evidence="7" key="1">
    <citation type="submission" date="2020-09" db="EMBL/GenBank/DDBJ databases">
        <title>Pelagicoccus enzymogenes sp. nov. with an EPS production, isolated from marine sediment.</title>
        <authorList>
            <person name="Feng X."/>
        </authorList>
    </citation>
    <scope>NUCLEOTIDE SEQUENCE</scope>
    <source>
        <strain evidence="7">NFK12</strain>
    </source>
</reference>
<organism evidence="7 8">
    <name type="scientific">Pelagicoccus enzymogenes</name>
    <dbReference type="NCBI Taxonomy" id="2773457"/>
    <lineage>
        <taxon>Bacteria</taxon>
        <taxon>Pseudomonadati</taxon>
        <taxon>Verrucomicrobiota</taxon>
        <taxon>Opitutia</taxon>
        <taxon>Puniceicoccales</taxon>
        <taxon>Pelagicoccaceae</taxon>
        <taxon>Pelagicoccus</taxon>
    </lineage>
</organism>
<evidence type="ECO:0000256" key="1">
    <source>
        <dbReference type="ARBA" id="ARBA00022448"/>
    </source>
</evidence>
<dbReference type="InterPro" id="IPR028871">
    <property type="entry name" value="BlueCu_1_BS"/>
</dbReference>
<evidence type="ECO:0000256" key="5">
    <source>
        <dbReference type="SAM" id="SignalP"/>
    </source>
</evidence>
<keyword evidence="5" id="KW-0732">Signal</keyword>
<dbReference type="GO" id="GO:0009055">
    <property type="term" value="F:electron transfer activity"/>
    <property type="evidence" value="ECO:0007669"/>
    <property type="project" value="InterPro"/>
</dbReference>
<proteinExistence type="predicted"/>
<dbReference type="EMBL" id="JACYFG010000006">
    <property type="protein sequence ID" value="MBD5778910.1"/>
    <property type="molecule type" value="Genomic_DNA"/>
</dbReference>
<evidence type="ECO:0000256" key="3">
    <source>
        <dbReference type="ARBA" id="ARBA00022982"/>
    </source>
</evidence>
<keyword evidence="4" id="KW-0186">Copper</keyword>
<evidence type="ECO:0000313" key="8">
    <source>
        <dbReference type="Proteomes" id="UP000622317"/>
    </source>
</evidence>
<dbReference type="RefSeq" id="WP_191616035.1">
    <property type="nucleotide sequence ID" value="NZ_JACYFG010000006.1"/>
</dbReference>
<dbReference type="InterPro" id="IPR050845">
    <property type="entry name" value="Cu-binding_ET"/>
</dbReference>
<dbReference type="Pfam" id="PF00127">
    <property type="entry name" value="Copper-bind"/>
    <property type="match status" value="1"/>
</dbReference>
<feature type="chain" id="PRO_5038070085" evidence="5">
    <location>
        <begin position="24"/>
        <end position="148"/>
    </location>
</feature>
<evidence type="ECO:0000259" key="6">
    <source>
        <dbReference type="Pfam" id="PF00127"/>
    </source>
</evidence>
<dbReference type="InterPro" id="IPR000923">
    <property type="entry name" value="BlueCu_1"/>
</dbReference>
<keyword evidence="1" id="KW-0813">Transport</keyword>
<keyword evidence="8" id="KW-1185">Reference proteome</keyword>
<sequence length="148" mass="15695">MKTKLLKRIATLALATATTFASAASLEITGNDTMRFDKAELETNAGQETTVTFKNVGSLPKAAMGHNFVVLKPGTDLAGFGNAAIAAAGNEYIPTEEPFASQVVAYTKVLGPGESETINFTITEPGKYPFICSFPGHWAIMQGVLHVK</sequence>
<accession>A0A927F837</accession>
<protein>
    <submittedName>
        <fullName evidence="7">Cupredoxin domain-containing protein</fullName>
    </submittedName>
</protein>
<dbReference type="PANTHER" id="PTHR38439:SF2">
    <property type="entry name" value="OUTER MEMBRANE PROTEIN H.8"/>
    <property type="match status" value="1"/>
</dbReference>
<name>A0A927F837_9BACT</name>
<evidence type="ECO:0000256" key="4">
    <source>
        <dbReference type="ARBA" id="ARBA00023008"/>
    </source>
</evidence>
<feature type="domain" description="Blue (type 1) copper" evidence="6">
    <location>
        <begin position="25"/>
        <end position="148"/>
    </location>
</feature>
<comment type="caution">
    <text evidence="7">The sequence shown here is derived from an EMBL/GenBank/DDBJ whole genome shotgun (WGS) entry which is preliminary data.</text>
</comment>
<dbReference type="PANTHER" id="PTHR38439">
    <property type="entry name" value="AURACYANIN-B"/>
    <property type="match status" value="1"/>
</dbReference>
<keyword evidence="3" id="KW-0249">Electron transport</keyword>
<evidence type="ECO:0000256" key="2">
    <source>
        <dbReference type="ARBA" id="ARBA00022723"/>
    </source>
</evidence>
<dbReference type="InterPro" id="IPR008972">
    <property type="entry name" value="Cupredoxin"/>
</dbReference>
<dbReference type="SUPFAM" id="SSF49503">
    <property type="entry name" value="Cupredoxins"/>
    <property type="match status" value="1"/>
</dbReference>
<dbReference type="AlphaFoldDB" id="A0A927F837"/>
<dbReference type="Gene3D" id="2.60.40.420">
    <property type="entry name" value="Cupredoxins - blue copper proteins"/>
    <property type="match status" value="1"/>
</dbReference>
<gene>
    <name evidence="7" type="ORF">IEN85_05355</name>
</gene>